<feature type="transmembrane region" description="Helical" evidence="1">
    <location>
        <begin position="259"/>
        <end position="276"/>
    </location>
</feature>
<feature type="transmembrane region" description="Helical" evidence="1">
    <location>
        <begin position="162"/>
        <end position="182"/>
    </location>
</feature>
<dbReference type="PANTHER" id="PTHR43310">
    <property type="entry name" value="SULFATE TRANSPORTER YBAR-RELATED"/>
    <property type="match status" value="1"/>
</dbReference>
<feature type="transmembrane region" description="Helical" evidence="1">
    <location>
        <begin position="282"/>
        <end position="308"/>
    </location>
</feature>
<dbReference type="InterPro" id="IPR036513">
    <property type="entry name" value="STAS_dom_sf"/>
</dbReference>
<keyword evidence="1" id="KW-0812">Transmembrane</keyword>
<feature type="domain" description="STAS" evidence="2">
    <location>
        <begin position="552"/>
        <end position="665"/>
    </location>
</feature>
<feature type="transmembrane region" description="Helical" evidence="1">
    <location>
        <begin position="455"/>
        <end position="475"/>
    </location>
</feature>
<dbReference type="EMBL" id="CAADRA010006444">
    <property type="protein sequence ID" value="VFT95634.1"/>
    <property type="molecule type" value="Genomic_DNA"/>
</dbReference>
<feature type="transmembrane region" description="Helical" evidence="1">
    <location>
        <begin position="373"/>
        <end position="395"/>
    </location>
</feature>
<dbReference type="Pfam" id="PF13466">
    <property type="entry name" value="STAS_2"/>
    <property type="match status" value="1"/>
</dbReference>
<name>A0A485LCR5_9STRA</name>
<gene>
    <name evidence="4" type="primary">Aste57867_18902</name>
    <name evidence="3" type="ORF">As57867_018838</name>
    <name evidence="4" type="ORF">ASTE57867_18902</name>
</gene>
<accession>A0A485LCR5</accession>
<evidence type="ECO:0000313" key="4">
    <source>
        <dbReference type="EMBL" id="VFT95634.1"/>
    </source>
</evidence>
<keyword evidence="1" id="KW-0472">Membrane</keyword>
<evidence type="ECO:0000256" key="1">
    <source>
        <dbReference type="SAM" id="Phobius"/>
    </source>
</evidence>
<proteinExistence type="predicted"/>
<evidence type="ECO:0000259" key="2">
    <source>
        <dbReference type="PROSITE" id="PS50801"/>
    </source>
</evidence>
<sequence>MHAPSHVDHGSVIAHATSFVKKRLSSRASLGDFTPLVLPEKGYDALHESVPLLPPPSCAAACIDLDVSSVSQDAPPHTWLHVANEVGTNVLSGLIAFMLTSTIAVSTAQVLVGSSGPLSEYVANVIDMHLLGTAAMCLYLSWQSTVPYAMGAIDASVYDDDGIVVLILTFSMISVPILAGMAQSISHQLGHDMVTVVPTVLVASAGASVFIGLLLFTLGHFKLTSVVNYLPFPGTVDPTLSVFVMSAPLHTRLCPCPDSFMVVIAGFLSGLGGVLIKDGIEISAAVSFPTSFDSMALVFPTLLFVLLATTAKHHHISPTVFFPILIVGSILGFHAASAVVAFDTHPWLFTWSKATLVQTPRWYSWTELAWSQVQWSVLVFSFVELVPTLLLLISLKYSVLIGSLSTLFQRNVSTDTEIAVIGQANILAGLFGCCGGTHYVSAMALMLNFKAHPRAPVLICTALLLVLWAVGLDMLLFVPKFVFGGLLMYIGFHFLENYMVGPAAFLSRLEVLTIVATLVAFLALGVLPSVGVGVALSMCNALLDLHVAGCLTDYAVMHEDATFVLHLHGYLSFANAMQVLSVVEAQWMAVPFRALVLDLERVVLVDGTFVQTLRRLQGIAERYSCEIHLCHVPPAVQPRFATLTFARHATLHHFLEARHAAVGYGHLQAAWARFVQLDPTLFDLAVVGPLTKYLDVVETLAPPTTVLDDASAWNFLVDGALDLYDASMQPVGRVRAGDIVPAVPGHTLVVAAGPAVVVLRMGRDSWRQLRQDAPVVAIAMLEAANRHWLGRCYTKV</sequence>
<feature type="transmembrane region" description="Helical" evidence="1">
    <location>
        <begin position="121"/>
        <end position="142"/>
    </location>
</feature>
<feature type="transmembrane region" description="Helical" evidence="1">
    <location>
        <begin position="320"/>
        <end position="342"/>
    </location>
</feature>
<organism evidence="4 5">
    <name type="scientific">Aphanomyces stellatus</name>
    <dbReference type="NCBI Taxonomy" id="120398"/>
    <lineage>
        <taxon>Eukaryota</taxon>
        <taxon>Sar</taxon>
        <taxon>Stramenopiles</taxon>
        <taxon>Oomycota</taxon>
        <taxon>Saprolegniomycetes</taxon>
        <taxon>Saprolegniales</taxon>
        <taxon>Verrucalvaceae</taxon>
        <taxon>Aphanomyces</taxon>
    </lineage>
</organism>
<dbReference type="PROSITE" id="PS50801">
    <property type="entry name" value="STAS"/>
    <property type="match status" value="1"/>
</dbReference>
<feature type="transmembrane region" description="Helical" evidence="1">
    <location>
        <begin position="90"/>
        <end position="112"/>
    </location>
</feature>
<reference evidence="3" key="2">
    <citation type="submission" date="2019-06" db="EMBL/GenBank/DDBJ databases">
        <title>Genomics analysis of Aphanomyces spp. identifies a new class of oomycete effector associated with host adaptation.</title>
        <authorList>
            <person name="Gaulin E."/>
        </authorList>
    </citation>
    <scope>NUCLEOTIDE SEQUENCE</scope>
    <source>
        <strain evidence="3">CBS 578.67</strain>
    </source>
</reference>
<protein>
    <submittedName>
        <fullName evidence="4">Aste57867_18902 protein</fullName>
    </submittedName>
</protein>
<dbReference type="OrthoDB" id="409725at2759"/>
<feature type="transmembrane region" description="Helical" evidence="1">
    <location>
        <begin position="194"/>
        <end position="217"/>
    </location>
</feature>
<reference evidence="4 5" key="1">
    <citation type="submission" date="2019-03" db="EMBL/GenBank/DDBJ databases">
        <authorList>
            <person name="Gaulin E."/>
            <person name="Dumas B."/>
        </authorList>
    </citation>
    <scope>NUCLEOTIDE SEQUENCE [LARGE SCALE GENOMIC DNA]</scope>
    <source>
        <strain evidence="4">CBS 568.67</strain>
    </source>
</reference>
<dbReference type="AlphaFoldDB" id="A0A485LCR5"/>
<feature type="transmembrane region" description="Helical" evidence="1">
    <location>
        <begin position="481"/>
        <end position="499"/>
    </location>
</feature>
<dbReference type="InterPro" id="IPR052706">
    <property type="entry name" value="Membrane-Transporter-like"/>
</dbReference>
<keyword evidence="1" id="KW-1133">Transmembrane helix</keyword>
<dbReference type="Gene3D" id="3.30.750.24">
    <property type="entry name" value="STAS domain"/>
    <property type="match status" value="1"/>
</dbReference>
<dbReference type="InterPro" id="IPR058548">
    <property type="entry name" value="MlaB-like_STAS"/>
</dbReference>
<evidence type="ECO:0000313" key="3">
    <source>
        <dbReference type="EMBL" id="KAF0689665.1"/>
    </source>
</evidence>
<dbReference type="PANTHER" id="PTHR43310:SF2">
    <property type="entry name" value="SLC26A_SULP TRANSPORTER DOMAIN-CONTAINING PROTEIN"/>
    <property type="match status" value="1"/>
</dbReference>
<dbReference type="EMBL" id="VJMH01006423">
    <property type="protein sequence ID" value="KAF0689665.1"/>
    <property type="molecule type" value="Genomic_DNA"/>
</dbReference>
<keyword evidence="5" id="KW-1185">Reference proteome</keyword>
<dbReference type="Proteomes" id="UP000332933">
    <property type="component" value="Unassembled WGS sequence"/>
</dbReference>
<dbReference type="InterPro" id="IPR002645">
    <property type="entry name" value="STAS_dom"/>
</dbReference>
<evidence type="ECO:0000313" key="5">
    <source>
        <dbReference type="Proteomes" id="UP000332933"/>
    </source>
</evidence>
<feature type="transmembrane region" description="Helical" evidence="1">
    <location>
        <begin position="511"/>
        <end position="536"/>
    </location>
</feature>
<dbReference type="SUPFAM" id="SSF52091">
    <property type="entry name" value="SpoIIaa-like"/>
    <property type="match status" value="1"/>
</dbReference>